<feature type="domain" description="SseB protein N-terminal" evidence="2">
    <location>
        <begin position="11"/>
        <end position="119"/>
    </location>
</feature>
<feature type="compositionally biased region" description="Low complexity" evidence="1">
    <location>
        <begin position="314"/>
        <end position="323"/>
    </location>
</feature>
<evidence type="ECO:0000313" key="4">
    <source>
        <dbReference type="Proteomes" id="UP001501442"/>
    </source>
</evidence>
<evidence type="ECO:0000256" key="1">
    <source>
        <dbReference type="SAM" id="MobiDB-lite"/>
    </source>
</evidence>
<name>A0ABP8UK69_9ACTN</name>
<feature type="compositionally biased region" description="Low complexity" evidence="1">
    <location>
        <begin position="514"/>
        <end position="535"/>
    </location>
</feature>
<protein>
    <recommendedName>
        <fullName evidence="2">SseB protein N-terminal domain-containing protein</fullName>
    </recommendedName>
</protein>
<feature type="region of interest" description="Disordered" evidence="1">
    <location>
        <begin position="847"/>
        <end position="985"/>
    </location>
</feature>
<feature type="compositionally biased region" description="Pro residues" evidence="1">
    <location>
        <begin position="894"/>
        <end position="907"/>
    </location>
</feature>
<comment type="caution">
    <text evidence="3">The sequence shown here is derived from an EMBL/GenBank/DDBJ whole genome shotgun (WGS) entry which is preliminary data.</text>
</comment>
<feature type="compositionally biased region" description="Pro residues" evidence="1">
    <location>
        <begin position="542"/>
        <end position="557"/>
    </location>
</feature>
<feature type="compositionally biased region" description="Pro residues" evidence="1">
    <location>
        <begin position="420"/>
        <end position="438"/>
    </location>
</feature>
<feature type="compositionally biased region" description="Low complexity" evidence="1">
    <location>
        <begin position="131"/>
        <end position="144"/>
    </location>
</feature>
<feature type="compositionally biased region" description="Pro residues" evidence="1">
    <location>
        <begin position="853"/>
        <end position="862"/>
    </location>
</feature>
<keyword evidence="4" id="KW-1185">Reference proteome</keyword>
<organism evidence="3 4">
    <name type="scientific">Actinoallomurus vinaceus</name>
    <dbReference type="NCBI Taxonomy" id="1080074"/>
    <lineage>
        <taxon>Bacteria</taxon>
        <taxon>Bacillati</taxon>
        <taxon>Actinomycetota</taxon>
        <taxon>Actinomycetes</taxon>
        <taxon>Streptosporangiales</taxon>
        <taxon>Thermomonosporaceae</taxon>
        <taxon>Actinoallomurus</taxon>
    </lineage>
</organism>
<dbReference type="Proteomes" id="UP001501442">
    <property type="component" value="Unassembled WGS sequence"/>
</dbReference>
<gene>
    <name evidence="3" type="ORF">GCM10023196_065620</name>
</gene>
<sequence>MTGTWEPANQLEQQLSDALGDGDQNAYFKLLSTAELVLPLPQVEPGSPGQPAFTWPTSTHEGRTHVLAYTSVEAARACLGPGYEHFVPMPLAEMANTWPDTDWWLAVNSGLPIEGYLPAWFVGQLTANLPPAQEAPSSPAAQSPTGQESAYGTHAGPTGQDAVHGSSAPAGHEMTYGAQSEQEAVHGSSAPAGQETAHGAQTGQETPYGAQADQEGRYGAPAEQEMAHGSQTGQERRYGAPAEQETTYGAEQESAHGQVAPAGQYTGEAAPAHGSLSFPPLSETSLPPVPPAEPSALEPGAVPPPPGDAPAPSPDAHSPAGGPTPAPFGDAPPSIPGGPAPASFGDGHPPVPSGPTSVPLGDGHPQATGGPTPAPLGDGHSPAPGEPTPATFGDGRPPFPGEPAPASVTETAPFPRLAFPTPPPEGPPPAPGPYPPTPAWEESFGETTIADAPTAEAFAGETSAGEQPAGDRLTGDRPTGESSGGAPTGEPVWGAPDGRTPAGQAPPYPSFSTAGAVPPAPAEGAPPAAATAPQPIVSGDEPMPPGPGQADPRPSPVDAPTQGEPRPVPSDMPLTPHFTADADFVPLDEEERLLYDAAARDDREGILRTLLGARQIWVPMVEGGDLMLGPGRPGFQWYTRESGGRTVVPLFTGPSRMREAMGGHPFILSDLAKVLRFWPDPAWDLVINDGSPIGATIPGDRVTPLSRRVDDEAAERLASDFPAQNDAERRLFEARNDPDAHLQVLLEASVFLPVWSRTPPTVQTPPSDPAFPWAAVSVRGRASVLAFTSFDWMKEAVGTTGFVMPTFADLLAAWQEPSWDVAVNPGTPIEIALSGEQIHAVATSLANRAATPGAPPSAPVAPPGDLTQDASTELHQAPTGPPPEPVAAALATPAAPPETPPTEPEPAPGLVGIPGPAEAAPSTAEPGPAQIPTSIAVPTATAPSTAAPQPVQIPTSIPVPAATTPPTAAPQPIQIPTSVPVPTATAPSTAELQPELVPTSIAVPTATAPPTVEPEPAQMPAGVQVPAETALPTVAQAEPQAVVQAESRTPADGAFTIMQKVLVHDQVPWYLDKAYDRVAGFVHRVQDVIDLNTPQRLYECLGLIRDGSPFTVDDPEVYVIRWAAYRAGLYRTPFGGTNEDALKEWGKDGWVVEPPPFTGDGFASGSAGSIPEYKAESFRLPHSSEMYVISSDGSERFVARYDADRLVWEKDN</sequence>
<dbReference type="InterPro" id="IPR009839">
    <property type="entry name" value="SseB_N"/>
</dbReference>
<evidence type="ECO:0000313" key="3">
    <source>
        <dbReference type="EMBL" id="GAA4632387.1"/>
    </source>
</evidence>
<feature type="compositionally biased region" description="Pro residues" evidence="1">
    <location>
        <begin position="301"/>
        <end position="313"/>
    </location>
</feature>
<feature type="domain" description="SseB protein N-terminal" evidence="2">
    <location>
        <begin position="594"/>
        <end position="702"/>
    </location>
</feature>
<feature type="domain" description="SseB protein N-terminal" evidence="2">
    <location>
        <begin position="736"/>
        <end position="840"/>
    </location>
</feature>
<accession>A0ABP8UK69</accession>
<proteinExistence type="predicted"/>
<reference evidence="4" key="1">
    <citation type="journal article" date="2019" name="Int. J. Syst. Evol. Microbiol.">
        <title>The Global Catalogue of Microorganisms (GCM) 10K type strain sequencing project: providing services to taxonomists for standard genome sequencing and annotation.</title>
        <authorList>
            <consortium name="The Broad Institute Genomics Platform"/>
            <consortium name="The Broad Institute Genome Sequencing Center for Infectious Disease"/>
            <person name="Wu L."/>
            <person name="Ma J."/>
        </authorList>
    </citation>
    <scope>NUCLEOTIDE SEQUENCE [LARGE SCALE GENOMIC DNA]</scope>
    <source>
        <strain evidence="4">JCM 17939</strain>
    </source>
</reference>
<dbReference type="EMBL" id="BAABHK010000010">
    <property type="protein sequence ID" value="GAA4632387.1"/>
    <property type="molecule type" value="Genomic_DNA"/>
</dbReference>
<evidence type="ECO:0000259" key="2">
    <source>
        <dbReference type="Pfam" id="PF07179"/>
    </source>
</evidence>
<feature type="region of interest" description="Disordered" evidence="1">
    <location>
        <begin position="131"/>
        <end position="581"/>
    </location>
</feature>
<dbReference type="Pfam" id="PF07179">
    <property type="entry name" value="SseB"/>
    <property type="match status" value="3"/>
</dbReference>
<feature type="compositionally biased region" description="Low complexity" evidence="1">
    <location>
        <begin position="931"/>
        <end position="985"/>
    </location>
</feature>
<dbReference type="RefSeq" id="WP_345435374.1">
    <property type="nucleotide sequence ID" value="NZ_BAABHK010000010.1"/>
</dbReference>